<dbReference type="Proteomes" id="UP000186736">
    <property type="component" value="Unassembled WGS sequence"/>
</dbReference>
<dbReference type="Gene3D" id="3.90.1150.10">
    <property type="entry name" value="Aspartate Aminotransferase, domain 1"/>
    <property type="match status" value="1"/>
</dbReference>
<dbReference type="CDD" id="cd00610">
    <property type="entry name" value="OAT_like"/>
    <property type="match status" value="1"/>
</dbReference>
<evidence type="ECO:0000256" key="1">
    <source>
        <dbReference type="ARBA" id="ARBA00001933"/>
    </source>
</evidence>
<keyword evidence="3 7" id="KW-0032">Aminotransferase</keyword>
<dbReference type="PANTHER" id="PTHR42684">
    <property type="entry name" value="ADENOSYLMETHIONINE-8-AMINO-7-OXONONANOATE AMINOTRANSFERASE"/>
    <property type="match status" value="1"/>
</dbReference>
<dbReference type="InterPro" id="IPR015421">
    <property type="entry name" value="PyrdxlP-dep_Trfase_major"/>
</dbReference>
<dbReference type="FunFam" id="3.40.640.10:FF:000014">
    <property type="entry name" value="Adenosylmethionine-8-amino-7-oxononanoate aminotransferase, probable"/>
    <property type="match status" value="1"/>
</dbReference>
<evidence type="ECO:0000313" key="7">
    <source>
        <dbReference type="EMBL" id="OLS60476.1"/>
    </source>
</evidence>
<evidence type="ECO:0000313" key="8">
    <source>
        <dbReference type="Proteomes" id="UP000186736"/>
    </source>
</evidence>
<comment type="cofactor">
    <cofactor evidence="1">
        <name>pyridoxal 5'-phosphate</name>
        <dbReference type="ChEBI" id="CHEBI:597326"/>
    </cofactor>
</comment>
<dbReference type="InterPro" id="IPR015424">
    <property type="entry name" value="PyrdxlP-dep_Trfase"/>
</dbReference>
<dbReference type="PROSITE" id="PS00600">
    <property type="entry name" value="AA_TRANSFER_CLASS_3"/>
    <property type="match status" value="1"/>
</dbReference>
<dbReference type="PANTHER" id="PTHR42684:SF3">
    <property type="entry name" value="ADENOSYLMETHIONINE-8-AMINO-7-OXONONANOATE AMINOTRANSFERASE"/>
    <property type="match status" value="1"/>
</dbReference>
<protein>
    <submittedName>
        <fullName evidence="7">Adenosylmethionine-8-amino-7-oxononanoate aminotransferase</fullName>
        <ecNumber evidence="7">2.6.1.62</ecNumber>
    </submittedName>
</protein>
<dbReference type="InterPro" id="IPR015422">
    <property type="entry name" value="PyrdxlP-dep_Trfase_small"/>
</dbReference>
<evidence type="ECO:0000256" key="5">
    <source>
        <dbReference type="ARBA" id="ARBA00022898"/>
    </source>
</evidence>
<dbReference type="RefSeq" id="WP_075805575.1">
    <property type="nucleotide sequence ID" value="NZ_MKZO01000047.1"/>
</dbReference>
<keyword evidence="4 7" id="KW-0808">Transferase</keyword>
<keyword evidence="5 6" id="KW-0663">Pyridoxal phosphate</keyword>
<dbReference type="OrthoDB" id="9801052at2"/>
<dbReference type="NCBIfam" id="NF004767">
    <property type="entry name" value="PRK06105.1"/>
    <property type="match status" value="1"/>
</dbReference>
<dbReference type="GO" id="GO:0004015">
    <property type="term" value="F:adenosylmethionine-8-amino-7-oxononanoate transaminase activity"/>
    <property type="evidence" value="ECO:0007669"/>
    <property type="project" value="UniProtKB-EC"/>
</dbReference>
<evidence type="ECO:0000256" key="2">
    <source>
        <dbReference type="ARBA" id="ARBA00008954"/>
    </source>
</evidence>
<dbReference type="GO" id="GO:0009448">
    <property type="term" value="P:gamma-aminobutyric acid metabolic process"/>
    <property type="evidence" value="ECO:0007669"/>
    <property type="project" value="TreeGrafter"/>
</dbReference>
<evidence type="ECO:0000256" key="3">
    <source>
        <dbReference type="ARBA" id="ARBA00022576"/>
    </source>
</evidence>
<dbReference type="EC" id="2.6.1.62" evidence="7"/>
<evidence type="ECO:0000256" key="6">
    <source>
        <dbReference type="RuleBase" id="RU003560"/>
    </source>
</evidence>
<comment type="similarity">
    <text evidence="2 6">Belongs to the class-III pyridoxal-phosphate-dependent aminotransferase family.</text>
</comment>
<dbReference type="PIRSF" id="PIRSF000521">
    <property type="entry name" value="Transaminase_4ab_Lys_Orn"/>
    <property type="match status" value="1"/>
</dbReference>
<name>A0A1Q9QZA3_PSEPU</name>
<accession>A0A1Q9QZA3</accession>
<dbReference type="InterPro" id="IPR049704">
    <property type="entry name" value="Aminotrans_3_PPA_site"/>
</dbReference>
<dbReference type="EMBL" id="MKZO01000047">
    <property type="protein sequence ID" value="OLS60476.1"/>
    <property type="molecule type" value="Genomic_DNA"/>
</dbReference>
<gene>
    <name evidence="7" type="primary">bioA_2</name>
    <name evidence="7" type="ORF">PSEMO_48870</name>
</gene>
<proteinExistence type="inferred from homology"/>
<dbReference type="SUPFAM" id="SSF53383">
    <property type="entry name" value="PLP-dependent transferases"/>
    <property type="match status" value="1"/>
</dbReference>
<dbReference type="InterPro" id="IPR005814">
    <property type="entry name" value="Aminotrans_3"/>
</dbReference>
<dbReference type="GO" id="GO:0009102">
    <property type="term" value="P:biotin biosynthetic process"/>
    <property type="evidence" value="ECO:0007669"/>
    <property type="project" value="TreeGrafter"/>
</dbReference>
<organism evidence="7 8">
    <name type="scientific">Pseudomonas putida</name>
    <name type="common">Arthrobacter siderocapsulatus</name>
    <dbReference type="NCBI Taxonomy" id="303"/>
    <lineage>
        <taxon>Bacteria</taxon>
        <taxon>Pseudomonadati</taxon>
        <taxon>Pseudomonadota</taxon>
        <taxon>Gammaproteobacteria</taxon>
        <taxon>Pseudomonadales</taxon>
        <taxon>Pseudomonadaceae</taxon>
        <taxon>Pseudomonas</taxon>
    </lineage>
</organism>
<dbReference type="Pfam" id="PF00202">
    <property type="entry name" value="Aminotran_3"/>
    <property type="match status" value="1"/>
</dbReference>
<dbReference type="AlphaFoldDB" id="A0A1Q9QZA3"/>
<sequence length="456" mass="49029">MTARGSALAQRDIAYHLHPQTNLRLHEEVGPLLMERGEGIYVFDEQGQRYIEGMSGLWCATLGFSQPRLAEAAYQQLLKLPYQQTFAHRSHGPAADLAALLIEHAPAGLTKAVFQSSGSEAVDTALKFVRYYHTAIGKPGKTRLIARQRSYHGTTLAAASLTGLPNMHKGWGEPLADVIHVRCPHLYRQGLPGESEEAFATRLAEELEQTILEAGPDTIGAFFAEPVMGTGGVILPPAGYFAKVQAVLRKYEIMMVADEVICGFGRTGHYWGCDAMGIEPDMLTCAKGLSAAFQPISALLVSERIYQVIADQSQALGGLGHGYTYGGHPVAAAVALETLKLYDELDIVAHVRDVAPAFQAGVRALADHPLVGEARGIGLMAALEFVADKDSRTPFPAELKIAQQVSNALQRNGILLRALGDTLVMAPPLIVDGQQIATILKALTQALDDVLAGIRP</sequence>
<reference evidence="7 8" key="1">
    <citation type="submission" date="2016-10" db="EMBL/GenBank/DDBJ databases">
        <title>Genome Sequence of Pseudomonas putida GM4FR.</title>
        <authorList>
            <person name="Poehlein A."/>
            <person name="Wemheuer F."/>
            <person name="Hollensteiner J."/>
            <person name="Wemheuer B."/>
        </authorList>
    </citation>
    <scope>NUCLEOTIDE SEQUENCE [LARGE SCALE GENOMIC DNA]</scope>
    <source>
        <strain evidence="7 8">GM4FR</strain>
    </source>
</reference>
<dbReference type="GO" id="GO:0030170">
    <property type="term" value="F:pyridoxal phosphate binding"/>
    <property type="evidence" value="ECO:0007669"/>
    <property type="project" value="InterPro"/>
</dbReference>
<evidence type="ECO:0000256" key="4">
    <source>
        <dbReference type="ARBA" id="ARBA00022679"/>
    </source>
</evidence>
<comment type="caution">
    <text evidence="7">The sequence shown here is derived from an EMBL/GenBank/DDBJ whole genome shotgun (WGS) entry which is preliminary data.</text>
</comment>
<dbReference type="Gene3D" id="3.40.640.10">
    <property type="entry name" value="Type I PLP-dependent aspartate aminotransferase-like (Major domain)"/>
    <property type="match status" value="1"/>
</dbReference>